<dbReference type="InterPro" id="IPR041611">
    <property type="entry name" value="SKICH"/>
</dbReference>
<dbReference type="GO" id="GO:0005886">
    <property type="term" value="C:plasma membrane"/>
    <property type="evidence" value="ECO:0007669"/>
    <property type="project" value="TreeGrafter"/>
</dbReference>
<dbReference type="InterPro" id="IPR046985">
    <property type="entry name" value="IP5"/>
</dbReference>
<dbReference type="GO" id="GO:0005737">
    <property type="term" value="C:cytoplasm"/>
    <property type="evidence" value="ECO:0007669"/>
    <property type="project" value="TreeGrafter"/>
</dbReference>
<dbReference type="InParanoid" id="A0A7R8UH36"/>
<evidence type="ECO:0000259" key="2">
    <source>
        <dbReference type="SMART" id="SM00128"/>
    </source>
</evidence>
<dbReference type="PANTHER" id="PTHR11200">
    <property type="entry name" value="INOSITOL 5-PHOSPHATASE"/>
    <property type="match status" value="1"/>
</dbReference>
<dbReference type="InterPro" id="IPR000300">
    <property type="entry name" value="IPPc"/>
</dbReference>
<dbReference type="OrthoDB" id="62798at2759"/>
<dbReference type="GO" id="GO:0001726">
    <property type="term" value="C:ruffle"/>
    <property type="evidence" value="ECO:0007669"/>
    <property type="project" value="TreeGrafter"/>
</dbReference>
<protein>
    <recommendedName>
        <fullName evidence="2">Inositol polyphosphate-related phosphatase domain-containing protein</fullName>
    </recommendedName>
</protein>
<keyword evidence="4" id="KW-1185">Reference proteome</keyword>
<dbReference type="Gene3D" id="3.60.10.10">
    <property type="entry name" value="Endonuclease/exonuclease/phosphatase"/>
    <property type="match status" value="1"/>
</dbReference>
<dbReference type="PANTHER" id="PTHR11200:SF275">
    <property type="entry name" value="LD06095P"/>
    <property type="match status" value="1"/>
</dbReference>
<dbReference type="FunFam" id="3.60.10.10:FF:000060">
    <property type="entry name" value="Uncharacterized protein, isoform C"/>
    <property type="match status" value="1"/>
</dbReference>
<gene>
    <name evidence="3" type="ORF">HERILL_LOCUS3595</name>
</gene>
<name>A0A7R8UH36_HERIL</name>
<dbReference type="SMART" id="SM00128">
    <property type="entry name" value="IPPc"/>
    <property type="match status" value="1"/>
</dbReference>
<dbReference type="Proteomes" id="UP000594454">
    <property type="component" value="Chromosome 2"/>
</dbReference>
<dbReference type="EMBL" id="LR899010">
    <property type="protein sequence ID" value="CAD7080442.1"/>
    <property type="molecule type" value="Genomic_DNA"/>
</dbReference>
<dbReference type="Pfam" id="PF17751">
    <property type="entry name" value="SKICH"/>
    <property type="match status" value="1"/>
</dbReference>
<dbReference type="FunCoup" id="A0A7R8UH36">
    <property type="interactions" value="1407"/>
</dbReference>
<dbReference type="InterPro" id="IPR036691">
    <property type="entry name" value="Endo/exonu/phosph_ase_sf"/>
</dbReference>
<accession>A0A7R8UH36</accession>
<reference evidence="3 4" key="1">
    <citation type="submission" date="2020-11" db="EMBL/GenBank/DDBJ databases">
        <authorList>
            <person name="Wallbank WR R."/>
            <person name="Pardo Diaz C."/>
            <person name="Kozak K."/>
            <person name="Martin S."/>
            <person name="Jiggins C."/>
            <person name="Moest M."/>
            <person name="Warren A I."/>
            <person name="Generalovic N T."/>
            <person name="Byers J.R.P. K."/>
            <person name="Montejo-Kovacevich G."/>
            <person name="Yen C E."/>
        </authorList>
    </citation>
    <scope>NUCLEOTIDE SEQUENCE [LARGE SCALE GENOMIC DNA]</scope>
</reference>
<dbReference type="Pfam" id="PF22669">
    <property type="entry name" value="Exo_endo_phos2"/>
    <property type="match status" value="1"/>
</dbReference>
<comment type="similarity">
    <text evidence="1">Belongs to the inositol 1,4,5-trisphosphate 5-phosphatase type II family.</text>
</comment>
<dbReference type="AlphaFoldDB" id="A0A7R8UH36"/>
<sequence length="452" mass="52731">MSKTQKINAWNVDLYIVTWNVSSKYPDASPLTNLLGLEKNPENDNHQPDFYVIGLQEINAQPQNMVLGFFKDDPWTQRFKEILKERDYVAVKSEQMQGMLLILFAKRKHILHLRQIETEYTRTGLGGMWGNKGAISIRLSLYGTAVSIVNAHLAAHDHMLDERIVDFNQILDNHHYHVKMYREIFDHDYVFWFGDLNFRLNGENETTPQDIRAMIQKDKLSELLDRDQLNSVRKEGRAFYQLNERLPAFPPTFKFERGTSNYDMKRRPAWCDRILYKVRADAYQNVQLSIEQTSYKSHPGYTISDHKPVTSEFVIKVFEDPAEKSIEFAYIPSWHIGEDNSILYTIPEGFEENDGTDWIAIYRSDFSSFSEYVGYEYTARVDEKKSPRTKNRNVRRSLRLEFSENIDLTDGESYILLYFQSTGLKGVTGMAGMSNVFRAEKRPPSPRFEAVD</sequence>
<evidence type="ECO:0000313" key="4">
    <source>
        <dbReference type="Proteomes" id="UP000594454"/>
    </source>
</evidence>
<dbReference type="SUPFAM" id="SSF56219">
    <property type="entry name" value="DNase I-like"/>
    <property type="match status" value="1"/>
</dbReference>
<dbReference type="GO" id="GO:0046856">
    <property type="term" value="P:phosphatidylinositol dephosphorylation"/>
    <property type="evidence" value="ECO:0007669"/>
    <property type="project" value="InterPro"/>
</dbReference>
<dbReference type="GO" id="GO:0004439">
    <property type="term" value="F:phosphatidylinositol-4,5-bisphosphate 5-phosphatase activity"/>
    <property type="evidence" value="ECO:0007669"/>
    <property type="project" value="TreeGrafter"/>
</dbReference>
<proteinExistence type="inferred from homology"/>
<dbReference type="Gene3D" id="2.60.40.2840">
    <property type="match status" value="1"/>
</dbReference>
<feature type="domain" description="Inositol polyphosphate-related phosphatase" evidence="2">
    <location>
        <begin position="10"/>
        <end position="321"/>
    </location>
</feature>
<evidence type="ECO:0000313" key="3">
    <source>
        <dbReference type="EMBL" id="CAD7080442.1"/>
    </source>
</evidence>
<evidence type="ECO:0000256" key="1">
    <source>
        <dbReference type="ARBA" id="ARBA00005910"/>
    </source>
</evidence>
<organism evidence="3 4">
    <name type="scientific">Hermetia illucens</name>
    <name type="common">Black soldier fly</name>
    <dbReference type="NCBI Taxonomy" id="343691"/>
    <lineage>
        <taxon>Eukaryota</taxon>
        <taxon>Metazoa</taxon>
        <taxon>Ecdysozoa</taxon>
        <taxon>Arthropoda</taxon>
        <taxon>Hexapoda</taxon>
        <taxon>Insecta</taxon>
        <taxon>Pterygota</taxon>
        <taxon>Neoptera</taxon>
        <taxon>Endopterygota</taxon>
        <taxon>Diptera</taxon>
        <taxon>Brachycera</taxon>
        <taxon>Stratiomyomorpha</taxon>
        <taxon>Stratiomyidae</taxon>
        <taxon>Hermetiinae</taxon>
        <taxon>Hermetia</taxon>
    </lineage>
</organism>